<dbReference type="EMBL" id="FWWZ01000001">
    <property type="protein sequence ID" value="SMC08663.1"/>
    <property type="molecule type" value="Genomic_DNA"/>
</dbReference>
<accession>A0A1W1WSG6</accession>
<feature type="transmembrane region" description="Helical" evidence="8">
    <location>
        <begin position="278"/>
        <end position="302"/>
    </location>
</feature>
<evidence type="ECO:0000256" key="5">
    <source>
        <dbReference type="ARBA" id="ARBA00022692"/>
    </source>
</evidence>
<keyword evidence="3" id="KW-1003">Cell membrane</keyword>
<dbReference type="InterPro" id="IPR026032">
    <property type="entry name" value="HcaT-like"/>
</dbReference>
<dbReference type="InterPro" id="IPR036259">
    <property type="entry name" value="MFS_trans_sf"/>
</dbReference>
<dbReference type="InterPro" id="IPR024989">
    <property type="entry name" value="MFS_assoc_dom"/>
</dbReference>
<sequence>MQIFSLTSAFYFFFFAIIGVYVIYLPKVLDILGYTSLQIGIIFAISPLTRFLTPFFFLKKWQLTPKIYKFALFLALIAGILFFFTIDNFYLFTIPNTLLGISFALTLPFVETIALAHIGKERYGKSRLFGSIGFIVIALVLAKFMESPKIALWFLFGAICFTALFGFALAKEDLTKSKEASQESFSLLAHWPLWVNIFLLQVSFGPFYNFFTIYEKEHGLDYTTISYLWTFGVIAEIFMLYFQGPLLKKNLLKLLQLCSFITAGRWLILHFFPTNLPLLYFAQSLHAFSFALYYTAAISHLFFLYKNKTLAQQFFGGVSFGLGGMVGSLLAGVVYGKYLFMYAAGVALLASLVLFLEYKKIS</sequence>
<dbReference type="STRING" id="1069081.SAMN05660197_0427"/>
<keyword evidence="11" id="KW-1185">Reference proteome</keyword>
<dbReference type="PIRSF" id="PIRSF004925">
    <property type="entry name" value="HcaT"/>
    <property type="match status" value="1"/>
</dbReference>
<feature type="domain" description="Major facilitator superfamily associated" evidence="9">
    <location>
        <begin position="8"/>
        <end position="337"/>
    </location>
</feature>
<keyword evidence="2" id="KW-0813">Transport</keyword>
<name>A0A1W1WSG6_9BACT</name>
<keyword evidence="5 8" id="KW-0812">Transmembrane</keyword>
<keyword evidence="4" id="KW-0997">Cell inner membrane</keyword>
<evidence type="ECO:0000256" key="4">
    <source>
        <dbReference type="ARBA" id="ARBA00022519"/>
    </source>
</evidence>
<dbReference type="Pfam" id="PF12832">
    <property type="entry name" value="MFS_1_like"/>
    <property type="match status" value="1"/>
</dbReference>
<comment type="subcellular location">
    <subcellularLocation>
        <location evidence="1">Cell inner membrane</location>
        <topology evidence="1">Multi-pass membrane protein</topology>
    </subcellularLocation>
</comment>
<feature type="transmembrane region" description="Helical" evidence="8">
    <location>
        <begin position="128"/>
        <end position="145"/>
    </location>
</feature>
<feature type="transmembrane region" description="Helical" evidence="8">
    <location>
        <begin position="254"/>
        <end position="272"/>
    </location>
</feature>
<evidence type="ECO:0000313" key="10">
    <source>
        <dbReference type="EMBL" id="SMC08663.1"/>
    </source>
</evidence>
<dbReference type="GO" id="GO:0030395">
    <property type="term" value="F:lactose binding"/>
    <property type="evidence" value="ECO:0007669"/>
    <property type="project" value="TreeGrafter"/>
</dbReference>
<dbReference type="AlphaFoldDB" id="A0A1W1WSG6"/>
<feature type="transmembrane region" description="Helical" evidence="8">
    <location>
        <begin position="98"/>
        <end position="116"/>
    </location>
</feature>
<evidence type="ECO:0000256" key="3">
    <source>
        <dbReference type="ARBA" id="ARBA00022475"/>
    </source>
</evidence>
<dbReference type="GO" id="GO:0005886">
    <property type="term" value="C:plasma membrane"/>
    <property type="evidence" value="ECO:0007669"/>
    <property type="project" value="UniProtKB-SubCell"/>
</dbReference>
<feature type="transmembrane region" description="Helical" evidence="8">
    <location>
        <begin position="151"/>
        <end position="170"/>
    </location>
</feature>
<proteinExistence type="predicted"/>
<evidence type="ECO:0000256" key="7">
    <source>
        <dbReference type="ARBA" id="ARBA00023136"/>
    </source>
</evidence>
<gene>
    <name evidence="10" type="ORF">SAMN05660197_0427</name>
</gene>
<reference evidence="11" key="1">
    <citation type="submission" date="2017-04" db="EMBL/GenBank/DDBJ databases">
        <authorList>
            <person name="Varghese N."/>
            <person name="Submissions S."/>
        </authorList>
    </citation>
    <scope>NUCLEOTIDE SEQUENCE [LARGE SCALE GENOMIC DNA]</scope>
    <source>
        <strain evidence="11">DSM 16512</strain>
    </source>
</reference>
<keyword evidence="7 8" id="KW-0472">Membrane</keyword>
<feature type="transmembrane region" description="Helical" evidence="8">
    <location>
        <begin position="70"/>
        <end position="92"/>
    </location>
</feature>
<dbReference type="GO" id="GO:0015528">
    <property type="term" value="F:lactose:proton symporter activity"/>
    <property type="evidence" value="ECO:0007669"/>
    <property type="project" value="TreeGrafter"/>
</dbReference>
<evidence type="ECO:0000256" key="6">
    <source>
        <dbReference type="ARBA" id="ARBA00022989"/>
    </source>
</evidence>
<feature type="transmembrane region" description="Helical" evidence="8">
    <location>
        <begin position="339"/>
        <end position="358"/>
    </location>
</feature>
<dbReference type="PANTHER" id="PTHR23522:SF10">
    <property type="entry name" value="3-PHENYLPROPIONIC ACID TRANSPORTER-RELATED"/>
    <property type="match status" value="1"/>
</dbReference>
<keyword evidence="6 8" id="KW-1133">Transmembrane helix</keyword>
<dbReference type="RefSeq" id="WP_197685274.1">
    <property type="nucleotide sequence ID" value="NZ_AP026671.1"/>
</dbReference>
<evidence type="ECO:0000256" key="1">
    <source>
        <dbReference type="ARBA" id="ARBA00004429"/>
    </source>
</evidence>
<feature type="transmembrane region" description="Helical" evidence="8">
    <location>
        <begin position="37"/>
        <end position="58"/>
    </location>
</feature>
<dbReference type="PANTHER" id="PTHR23522">
    <property type="entry name" value="BLL5896 PROTEIN"/>
    <property type="match status" value="1"/>
</dbReference>
<evidence type="ECO:0000259" key="9">
    <source>
        <dbReference type="Pfam" id="PF12832"/>
    </source>
</evidence>
<feature type="transmembrane region" description="Helical" evidence="8">
    <location>
        <begin position="7"/>
        <end position="25"/>
    </location>
</feature>
<feature type="transmembrane region" description="Helical" evidence="8">
    <location>
        <begin position="225"/>
        <end position="242"/>
    </location>
</feature>
<feature type="transmembrane region" description="Helical" evidence="8">
    <location>
        <begin position="191"/>
        <end position="213"/>
    </location>
</feature>
<evidence type="ECO:0000256" key="8">
    <source>
        <dbReference type="SAM" id="Phobius"/>
    </source>
</evidence>
<feature type="transmembrane region" description="Helical" evidence="8">
    <location>
        <begin position="314"/>
        <end position="333"/>
    </location>
</feature>
<organism evidence="10 11">
    <name type="scientific">Nitratiruptor tergarcus DSM 16512</name>
    <dbReference type="NCBI Taxonomy" id="1069081"/>
    <lineage>
        <taxon>Bacteria</taxon>
        <taxon>Pseudomonadati</taxon>
        <taxon>Campylobacterota</taxon>
        <taxon>Epsilonproteobacteria</taxon>
        <taxon>Nautiliales</taxon>
        <taxon>Nitratiruptoraceae</taxon>
        <taxon>Nitratiruptor</taxon>
    </lineage>
</organism>
<dbReference type="SUPFAM" id="SSF103473">
    <property type="entry name" value="MFS general substrate transporter"/>
    <property type="match status" value="1"/>
</dbReference>
<dbReference type="Proteomes" id="UP000192602">
    <property type="component" value="Unassembled WGS sequence"/>
</dbReference>
<dbReference type="Gene3D" id="1.20.1250.20">
    <property type="entry name" value="MFS general substrate transporter like domains"/>
    <property type="match status" value="2"/>
</dbReference>
<evidence type="ECO:0000313" key="11">
    <source>
        <dbReference type="Proteomes" id="UP000192602"/>
    </source>
</evidence>
<evidence type="ECO:0000256" key="2">
    <source>
        <dbReference type="ARBA" id="ARBA00022448"/>
    </source>
</evidence>
<protein>
    <submittedName>
        <fullName evidence="10">MFS transporter, PPP family, 3-phenylpropionic acid transporter</fullName>
    </submittedName>
</protein>